<feature type="compositionally biased region" description="Low complexity" evidence="1">
    <location>
        <begin position="189"/>
        <end position="202"/>
    </location>
</feature>
<dbReference type="PATRIC" id="fig|1227461.3.peg.2798"/>
<gene>
    <name evidence="2" type="ORF">C457_14284</name>
</gene>
<evidence type="ECO:0000313" key="3">
    <source>
        <dbReference type="Proteomes" id="UP000011559"/>
    </source>
</evidence>
<sequence>MLSRSELDVVPPQLSGSITLICSREADDPLAGLDDADGAFDANERDHIAEQIADESVAPRPASEVSGDVSSFDLGYGDREIVADRAIPSEASIAVTSVPFNGGRIDSSSFWVREAAGADELTFHIIVAPPGLNSAERDALDRLPAGEDVPDFDPESDLSTAAAAVVAVTIAAVAVSSSGRANHAFEAPSGASSDADSGQSVSELIEARVGA</sequence>
<evidence type="ECO:0000256" key="1">
    <source>
        <dbReference type="SAM" id="MobiDB-lite"/>
    </source>
</evidence>
<evidence type="ECO:0000313" key="2">
    <source>
        <dbReference type="EMBL" id="ELZ67210.1"/>
    </source>
</evidence>
<name>M0G4T9_HALPT</name>
<proteinExistence type="predicted"/>
<dbReference type="AlphaFoldDB" id="M0G4T9"/>
<dbReference type="EMBL" id="AOLG01000047">
    <property type="protein sequence ID" value="ELZ67210.1"/>
    <property type="molecule type" value="Genomic_DNA"/>
</dbReference>
<feature type="region of interest" description="Disordered" evidence="1">
    <location>
        <begin position="183"/>
        <end position="211"/>
    </location>
</feature>
<comment type="caution">
    <text evidence="2">The sequence shown here is derived from an EMBL/GenBank/DDBJ whole genome shotgun (WGS) entry which is preliminary data.</text>
</comment>
<protein>
    <submittedName>
        <fullName evidence="2">Uncharacterized protein</fullName>
    </submittedName>
</protein>
<accession>M0G4T9</accession>
<dbReference type="Proteomes" id="UP000011559">
    <property type="component" value="Unassembled WGS sequence"/>
</dbReference>
<organism evidence="2 3">
    <name type="scientific">Haloferax prahovense (strain DSM 18310 / JCM 13924 / TL6)</name>
    <dbReference type="NCBI Taxonomy" id="1227461"/>
    <lineage>
        <taxon>Archaea</taxon>
        <taxon>Methanobacteriati</taxon>
        <taxon>Methanobacteriota</taxon>
        <taxon>Stenosarchaea group</taxon>
        <taxon>Halobacteria</taxon>
        <taxon>Halobacteriales</taxon>
        <taxon>Haloferacaceae</taxon>
        <taxon>Haloferax</taxon>
    </lineage>
</organism>
<keyword evidence="3" id="KW-1185">Reference proteome</keyword>
<reference evidence="2 3" key="1">
    <citation type="journal article" date="2014" name="PLoS Genet.">
        <title>Phylogenetically driven sequencing of extremely halophilic archaea reveals strategies for static and dynamic osmo-response.</title>
        <authorList>
            <person name="Becker E.A."/>
            <person name="Seitzer P.M."/>
            <person name="Tritt A."/>
            <person name="Larsen D."/>
            <person name="Krusor M."/>
            <person name="Yao A.I."/>
            <person name="Wu D."/>
            <person name="Madern D."/>
            <person name="Eisen J.A."/>
            <person name="Darling A.E."/>
            <person name="Facciotti M.T."/>
        </authorList>
    </citation>
    <scope>NUCLEOTIDE SEQUENCE [LARGE SCALE GENOMIC DNA]</scope>
    <source>
        <strain evidence="3">DSM 18310 / JCM 13924 / TL6</strain>
    </source>
</reference>